<evidence type="ECO:0000313" key="2">
    <source>
        <dbReference type="EnsemblPlants" id="MELO3C023171.2.1"/>
    </source>
</evidence>
<reference evidence="2" key="1">
    <citation type="submission" date="2023-03" db="UniProtKB">
        <authorList>
            <consortium name="EnsemblPlants"/>
        </authorList>
    </citation>
    <scope>IDENTIFICATION</scope>
</reference>
<evidence type="ECO:0000256" key="1">
    <source>
        <dbReference type="SAM" id="MobiDB-lite"/>
    </source>
</evidence>
<proteinExistence type="predicted"/>
<dbReference type="AlphaFoldDB" id="A0A9I9DRW7"/>
<feature type="compositionally biased region" description="Basic and acidic residues" evidence="1">
    <location>
        <begin position="63"/>
        <end position="93"/>
    </location>
</feature>
<protein>
    <submittedName>
        <fullName evidence="2">Uncharacterized protein</fullName>
    </submittedName>
</protein>
<accession>A0A9I9DRW7</accession>
<sequence length="93" mass="10229">MAAVAWLELLGRNGGESRTELQVRRSPDMSLAGALGLELHKAGQRWRRFQAEMKGPAAAELPDSEREAAAELSDSEKEAAVNPKEWKNKKGKN</sequence>
<organism evidence="2">
    <name type="scientific">Cucumis melo</name>
    <name type="common">Muskmelon</name>
    <dbReference type="NCBI Taxonomy" id="3656"/>
    <lineage>
        <taxon>Eukaryota</taxon>
        <taxon>Viridiplantae</taxon>
        <taxon>Streptophyta</taxon>
        <taxon>Embryophyta</taxon>
        <taxon>Tracheophyta</taxon>
        <taxon>Spermatophyta</taxon>
        <taxon>Magnoliopsida</taxon>
        <taxon>eudicotyledons</taxon>
        <taxon>Gunneridae</taxon>
        <taxon>Pentapetalae</taxon>
        <taxon>rosids</taxon>
        <taxon>fabids</taxon>
        <taxon>Cucurbitales</taxon>
        <taxon>Cucurbitaceae</taxon>
        <taxon>Benincaseae</taxon>
        <taxon>Cucumis</taxon>
    </lineage>
</organism>
<dbReference type="Gramene" id="MELO3C023171.2.1">
    <property type="protein sequence ID" value="MELO3C023171.2.1"/>
    <property type="gene ID" value="MELO3C023171.2"/>
</dbReference>
<dbReference type="EnsemblPlants" id="MELO3C023171.2.1">
    <property type="protein sequence ID" value="MELO3C023171.2.1"/>
    <property type="gene ID" value="MELO3C023171.2"/>
</dbReference>
<feature type="region of interest" description="Disordered" evidence="1">
    <location>
        <begin position="53"/>
        <end position="93"/>
    </location>
</feature>
<name>A0A9I9DRW7_CUCME</name>